<keyword evidence="1" id="KW-0472">Membrane</keyword>
<feature type="transmembrane region" description="Helical" evidence="1">
    <location>
        <begin position="192"/>
        <end position="213"/>
    </location>
</feature>
<dbReference type="Proteomes" id="UP000807769">
    <property type="component" value="Unassembled WGS sequence"/>
</dbReference>
<dbReference type="RefSeq" id="XP_041193500.1">
    <property type="nucleotide sequence ID" value="XM_041340062.1"/>
</dbReference>
<reference evidence="2" key="1">
    <citation type="journal article" date="2020" name="New Phytol.">
        <title>Comparative genomics reveals dynamic genome evolution in host specialist ectomycorrhizal fungi.</title>
        <authorList>
            <person name="Lofgren L.A."/>
            <person name="Nguyen N.H."/>
            <person name="Vilgalys R."/>
            <person name="Ruytinx J."/>
            <person name="Liao H.L."/>
            <person name="Branco S."/>
            <person name="Kuo A."/>
            <person name="LaButti K."/>
            <person name="Lipzen A."/>
            <person name="Andreopoulos W."/>
            <person name="Pangilinan J."/>
            <person name="Riley R."/>
            <person name="Hundley H."/>
            <person name="Na H."/>
            <person name="Barry K."/>
            <person name="Grigoriev I.V."/>
            <person name="Stajich J.E."/>
            <person name="Kennedy P.G."/>
        </authorList>
    </citation>
    <scope>NUCLEOTIDE SEQUENCE</scope>
    <source>
        <strain evidence="2">MN1</strain>
    </source>
</reference>
<name>A0A9P7EBP6_9AGAM</name>
<sequence>MSPVEDNKHPVSQVRVVHRYLTTNLSAATQNRGHTIMDVVSLLRRKGISASVWKSLFTVTLGGQAIVLFSLFRCTAILCECTRSGSQVMARISSDTRAAVLANFIGVLLRNAFAACTPEDNDTTMASTPILKVWQLAGAGAVLLGSDLRRGVLAMLEIVIAVQIHTDHSRGASSLWCFPYHSSWFTPLEMPIVLPVVVIGFGLGFGLGVGWAWRISHLGMRGYNQSAYTFVVAHPPYNMGDAG</sequence>
<gene>
    <name evidence="2" type="ORF">BJ212DRAFT_1480320</name>
</gene>
<dbReference type="AlphaFoldDB" id="A0A9P7EBP6"/>
<keyword evidence="3" id="KW-1185">Reference proteome</keyword>
<dbReference type="GeneID" id="64634078"/>
<dbReference type="OrthoDB" id="432719at2759"/>
<keyword evidence="1" id="KW-1133">Transmembrane helix</keyword>
<evidence type="ECO:0000313" key="2">
    <source>
        <dbReference type="EMBL" id="KAG1817081.1"/>
    </source>
</evidence>
<evidence type="ECO:0000256" key="1">
    <source>
        <dbReference type="SAM" id="Phobius"/>
    </source>
</evidence>
<protein>
    <submittedName>
        <fullName evidence="2">Uncharacterized protein</fullName>
    </submittedName>
</protein>
<comment type="caution">
    <text evidence="2">The sequence shown here is derived from an EMBL/GenBank/DDBJ whole genome shotgun (WGS) entry which is preliminary data.</text>
</comment>
<keyword evidence="1" id="KW-0812">Transmembrane</keyword>
<evidence type="ECO:0000313" key="3">
    <source>
        <dbReference type="Proteomes" id="UP000807769"/>
    </source>
</evidence>
<organism evidence="2 3">
    <name type="scientific">Suillus subaureus</name>
    <dbReference type="NCBI Taxonomy" id="48587"/>
    <lineage>
        <taxon>Eukaryota</taxon>
        <taxon>Fungi</taxon>
        <taxon>Dikarya</taxon>
        <taxon>Basidiomycota</taxon>
        <taxon>Agaricomycotina</taxon>
        <taxon>Agaricomycetes</taxon>
        <taxon>Agaricomycetidae</taxon>
        <taxon>Boletales</taxon>
        <taxon>Suillineae</taxon>
        <taxon>Suillaceae</taxon>
        <taxon>Suillus</taxon>
    </lineage>
</organism>
<proteinExistence type="predicted"/>
<accession>A0A9P7EBP6</accession>
<dbReference type="EMBL" id="JABBWG010000014">
    <property type="protein sequence ID" value="KAG1817081.1"/>
    <property type="molecule type" value="Genomic_DNA"/>
</dbReference>